<dbReference type="InterPro" id="IPR007433">
    <property type="entry name" value="DUF481"/>
</dbReference>
<dbReference type="EMBL" id="SLWX01000002">
    <property type="protein sequence ID" value="TCO77708.1"/>
    <property type="molecule type" value="Genomic_DNA"/>
</dbReference>
<reference evidence="1 2" key="1">
    <citation type="submission" date="2019-03" db="EMBL/GenBank/DDBJ databases">
        <title>Genomic Encyclopedia of Type Strains, Phase IV (KMG-IV): sequencing the most valuable type-strain genomes for metagenomic binning, comparative biology and taxonomic classification.</title>
        <authorList>
            <person name="Goeker M."/>
        </authorList>
    </citation>
    <scope>NUCLEOTIDE SEQUENCE [LARGE SCALE GENOMIC DNA]</scope>
    <source>
        <strain evidence="1 2">DSM 23344</strain>
    </source>
</reference>
<comment type="caution">
    <text evidence="1">The sequence shown here is derived from an EMBL/GenBank/DDBJ whole genome shotgun (WGS) entry which is preliminary data.</text>
</comment>
<organism evidence="1 2">
    <name type="scientific">Chromatocurvus halotolerans</name>
    <dbReference type="NCBI Taxonomy" id="1132028"/>
    <lineage>
        <taxon>Bacteria</taxon>
        <taxon>Pseudomonadati</taxon>
        <taxon>Pseudomonadota</taxon>
        <taxon>Gammaproteobacteria</taxon>
        <taxon>Cellvibrionales</taxon>
        <taxon>Halieaceae</taxon>
        <taxon>Chromatocurvus</taxon>
    </lineage>
</organism>
<name>A0A4R2L511_9GAMM</name>
<dbReference type="Pfam" id="PF04338">
    <property type="entry name" value="DUF481"/>
    <property type="match status" value="1"/>
</dbReference>
<dbReference type="Proteomes" id="UP000294980">
    <property type="component" value="Unassembled WGS sequence"/>
</dbReference>
<proteinExistence type="predicted"/>
<evidence type="ECO:0000313" key="2">
    <source>
        <dbReference type="Proteomes" id="UP000294980"/>
    </source>
</evidence>
<protein>
    <submittedName>
        <fullName evidence="1">Putative salt-induced outer membrane protein YdiY</fullName>
    </submittedName>
</protein>
<keyword evidence="2" id="KW-1185">Reference proteome</keyword>
<dbReference type="AlphaFoldDB" id="A0A4R2L511"/>
<dbReference type="OrthoDB" id="9806250at2"/>
<gene>
    <name evidence="1" type="ORF">EV688_102165</name>
</gene>
<sequence>MPFPRVLLPAVVSGCLAVAGGDSASAATVVMVNGERFSGEVVSMVDGRLLLENAYAGEITLPWSAVTALISDEPLQLQLPDETVVSSATESAAPGIVELAEASSAEAKMLALGDILAINTTLVDPYEYQWRGKSNVGLNATTGNSDTTRFHVDAEGTLENDVDRYIAGVDFNRGSDNDITSVDNWTAYGSYDHFFSDRMFWNNSLSFKRNTLQELDLRSAIGTGVSYQFFDDSMLRLSTTAGLSYVREEFDVQSSEEFVALQLGVDYEHRWFDWLRFFHSLQTLTSFESVDDFVLRTRTGLRYPISDNFVASLQVNVDFDNTPSDGAEKEDVLYVFTLGYSW</sequence>
<dbReference type="RefSeq" id="WP_117314590.1">
    <property type="nucleotide sequence ID" value="NZ_QQSW01000001.1"/>
</dbReference>
<evidence type="ECO:0000313" key="1">
    <source>
        <dbReference type="EMBL" id="TCO77708.1"/>
    </source>
</evidence>
<accession>A0A4R2L511</accession>
<dbReference type="SUPFAM" id="SSF56935">
    <property type="entry name" value="Porins"/>
    <property type="match status" value="1"/>
</dbReference>